<dbReference type="Proteomes" id="UP000582643">
    <property type="component" value="Unassembled WGS sequence"/>
</dbReference>
<dbReference type="RefSeq" id="WP_147321130.1">
    <property type="nucleotide sequence ID" value="NZ_JACHJY010000013.1"/>
</dbReference>
<comment type="caution">
    <text evidence="1">The sequence shown here is derived from an EMBL/GenBank/DDBJ whole genome shotgun (WGS) entry which is preliminary data.</text>
</comment>
<gene>
    <name evidence="1" type="ORF">GGE06_007558</name>
</gene>
<organism evidence="1 2">
    <name type="scientific">Streptomyces nymphaeiformis</name>
    <dbReference type="NCBI Taxonomy" id="2663842"/>
    <lineage>
        <taxon>Bacteria</taxon>
        <taxon>Bacillati</taxon>
        <taxon>Actinomycetota</taxon>
        <taxon>Actinomycetes</taxon>
        <taxon>Kitasatosporales</taxon>
        <taxon>Streptomycetaceae</taxon>
        <taxon>Streptomyces</taxon>
    </lineage>
</organism>
<name>A0A7W7U7T8_9ACTN</name>
<keyword evidence="2" id="KW-1185">Reference proteome</keyword>
<dbReference type="AlphaFoldDB" id="A0A7W7U7T8"/>
<dbReference type="EMBL" id="JACHJY010000013">
    <property type="protein sequence ID" value="MBB4986590.1"/>
    <property type="molecule type" value="Genomic_DNA"/>
</dbReference>
<evidence type="ECO:0000313" key="2">
    <source>
        <dbReference type="Proteomes" id="UP000582643"/>
    </source>
</evidence>
<accession>A0A7W7U7T8</accession>
<sequence>MDKSSHEMRSCPALPVLATHQGTREGRDAADAAVDLCLAVADLHRQGRVDCDLWLIFIERSST</sequence>
<proteinExistence type="predicted"/>
<evidence type="ECO:0000313" key="1">
    <source>
        <dbReference type="EMBL" id="MBB4986590.1"/>
    </source>
</evidence>
<reference evidence="1 2" key="1">
    <citation type="submission" date="2020-08" db="EMBL/GenBank/DDBJ databases">
        <title>Genomic Encyclopedia of Type Strains, Phase III (KMG-III): the genomes of soil and plant-associated and newly described type strains.</title>
        <authorList>
            <person name="Whitman W."/>
        </authorList>
    </citation>
    <scope>NUCLEOTIDE SEQUENCE [LARGE SCALE GENOMIC DNA]</scope>
    <source>
        <strain evidence="1 2">SFB5A</strain>
    </source>
</reference>
<protein>
    <submittedName>
        <fullName evidence="1">Uncharacterized protein</fullName>
    </submittedName>
</protein>